<dbReference type="PANTHER" id="PTHR14205">
    <property type="entry name" value="WD-REPEAT PROTEIN"/>
    <property type="match status" value="1"/>
</dbReference>
<gene>
    <name evidence="6" type="ORF">CYCCA115_LOCUS7912</name>
</gene>
<sequence length="387" mass="42657">MFSNDQVAEVSLEAPVKTLDAVQGDKVDTRFIAGSCSVQEGDTNHLFVLRYHREANQLAVDARLPHETGPVAKICTSPSDKTVVLTYAEDSTEATLWKLPTEAMNRNDDLDFDDDADDADVPLSTEAMTVSAKLETSSSRQLVDMVWRSVSDDEPSAMGDVFTMDQAGNISQWDVAFGAAESTRQIEANIKDSKWNLPPKLACDPHDPEAMAVASGSRVHMVDWRTQETVADFMCHHRYGITDLDFNPNKPHVLGTAGQDGLIKFWDLRSSRQPLMVSRGGHRHWVSQLKYNPFHDQLLLSAGTDSLVNLWRFSTISSAPLLTFDEAEDPADTASGPNVRVAQHEHLDSVYATAWGASDAWVYASAGYDGKVGLSNVPSKEKYKILL</sequence>
<feature type="domain" description="EIPR1-like beta-propeller" evidence="5">
    <location>
        <begin position="201"/>
        <end position="311"/>
    </location>
</feature>
<evidence type="ECO:0000256" key="3">
    <source>
        <dbReference type="ARBA" id="ARBA00022737"/>
    </source>
</evidence>
<dbReference type="Pfam" id="PF23609">
    <property type="entry name" value="Beta-prop_EIPR1"/>
    <property type="match status" value="1"/>
</dbReference>
<accession>A0AAD2FIM7</accession>
<evidence type="ECO:0000259" key="5">
    <source>
        <dbReference type="Pfam" id="PF23609"/>
    </source>
</evidence>
<dbReference type="PROSITE" id="PS50082">
    <property type="entry name" value="WD_REPEATS_2"/>
    <property type="match status" value="2"/>
</dbReference>
<dbReference type="EMBL" id="CAKOGP040001112">
    <property type="protein sequence ID" value="CAJ1942368.1"/>
    <property type="molecule type" value="Genomic_DNA"/>
</dbReference>
<dbReference type="InterPro" id="IPR001680">
    <property type="entry name" value="WD40_rpt"/>
</dbReference>
<name>A0AAD2FIM7_9STRA</name>
<evidence type="ECO:0000256" key="2">
    <source>
        <dbReference type="ARBA" id="ARBA00022574"/>
    </source>
</evidence>
<evidence type="ECO:0000313" key="7">
    <source>
        <dbReference type="Proteomes" id="UP001295423"/>
    </source>
</evidence>
<comment type="caution">
    <text evidence="6">The sequence shown here is derived from an EMBL/GenBank/DDBJ whole genome shotgun (WGS) entry which is preliminary data.</text>
</comment>
<dbReference type="InterPro" id="IPR036322">
    <property type="entry name" value="WD40_repeat_dom_sf"/>
</dbReference>
<evidence type="ECO:0000313" key="6">
    <source>
        <dbReference type="EMBL" id="CAJ1942368.1"/>
    </source>
</evidence>
<dbReference type="SUPFAM" id="SSF50978">
    <property type="entry name" value="WD40 repeat-like"/>
    <property type="match status" value="1"/>
</dbReference>
<dbReference type="PROSITE" id="PS50294">
    <property type="entry name" value="WD_REPEATS_REGION"/>
    <property type="match status" value="1"/>
</dbReference>
<dbReference type="PROSITE" id="PS00678">
    <property type="entry name" value="WD_REPEATS_1"/>
    <property type="match status" value="1"/>
</dbReference>
<dbReference type="InterPro" id="IPR019775">
    <property type="entry name" value="WD40_repeat_CS"/>
</dbReference>
<keyword evidence="2 4" id="KW-0853">WD repeat</keyword>
<comment type="similarity">
    <text evidence="1">Belongs to the WD repeat EIPR1 family.</text>
</comment>
<dbReference type="PANTHER" id="PTHR14205:SF15">
    <property type="entry name" value="EARP AND GARP COMPLEX-INTERACTING PROTEIN 1"/>
    <property type="match status" value="1"/>
</dbReference>
<dbReference type="InterPro" id="IPR015943">
    <property type="entry name" value="WD40/YVTN_repeat-like_dom_sf"/>
</dbReference>
<dbReference type="SMART" id="SM00320">
    <property type="entry name" value="WD40"/>
    <property type="match status" value="4"/>
</dbReference>
<feature type="repeat" description="WD" evidence="4">
    <location>
        <begin position="279"/>
        <end position="315"/>
    </location>
</feature>
<organism evidence="6 7">
    <name type="scientific">Cylindrotheca closterium</name>
    <dbReference type="NCBI Taxonomy" id="2856"/>
    <lineage>
        <taxon>Eukaryota</taxon>
        <taxon>Sar</taxon>
        <taxon>Stramenopiles</taxon>
        <taxon>Ochrophyta</taxon>
        <taxon>Bacillariophyta</taxon>
        <taxon>Bacillariophyceae</taxon>
        <taxon>Bacillariophycidae</taxon>
        <taxon>Bacillariales</taxon>
        <taxon>Bacillariaceae</taxon>
        <taxon>Cylindrotheca</taxon>
    </lineage>
</organism>
<dbReference type="Gene3D" id="2.130.10.10">
    <property type="entry name" value="YVTN repeat-like/Quinoprotein amine dehydrogenase"/>
    <property type="match status" value="1"/>
</dbReference>
<proteinExistence type="inferred from homology"/>
<keyword evidence="7" id="KW-1185">Reference proteome</keyword>
<feature type="repeat" description="WD" evidence="4">
    <location>
        <begin position="234"/>
        <end position="276"/>
    </location>
</feature>
<dbReference type="GO" id="GO:0016567">
    <property type="term" value="P:protein ubiquitination"/>
    <property type="evidence" value="ECO:0007669"/>
    <property type="project" value="TreeGrafter"/>
</dbReference>
<keyword evidence="3" id="KW-0677">Repeat</keyword>
<evidence type="ECO:0000256" key="4">
    <source>
        <dbReference type="PROSITE-ProRule" id="PRU00221"/>
    </source>
</evidence>
<dbReference type="InterPro" id="IPR040323">
    <property type="entry name" value="EIPR1"/>
</dbReference>
<dbReference type="InterPro" id="IPR059104">
    <property type="entry name" value="Beta-prop_EIPR1-like"/>
</dbReference>
<reference evidence="6" key="1">
    <citation type="submission" date="2023-08" db="EMBL/GenBank/DDBJ databases">
        <authorList>
            <person name="Audoor S."/>
            <person name="Bilcke G."/>
        </authorList>
    </citation>
    <scope>NUCLEOTIDE SEQUENCE</scope>
</reference>
<protein>
    <recommendedName>
        <fullName evidence="5">EIPR1-like beta-propeller domain-containing protein</fullName>
    </recommendedName>
</protein>
<dbReference type="AlphaFoldDB" id="A0AAD2FIM7"/>
<dbReference type="Proteomes" id="UP001295423">
    <property type="component" value="Unassembled WGS sequence"/>
</dbReference>
<evidence type="ECO:0000256" key="1">
    <source>
        <dbReference type="ARBA" id="ARBA00005672"/>
    </source>
</evidence>